<dbReference type="AlphaFoldDB" id="A0A1L9B8Y9"/>
<comment type="caution">
    <text evidence="1">The sequence shown here is derived from an EMBL/GenBank/DDBJ whole genome shotgun (WGS) entry which is preliminary data.</text>
</comment>
<dbReference type="EMBL" id="MPIN01000005">
    <property type="protein sequence ID" value="OJH38712.1"/>
    <property type="molecule type" value="Genomic_DNA"/>
</dbReference>
<accession>A0A1L9B8Y9</accession>
<evidence type="ECO:0000313" key="1">
    <source>
        <dbReference type="EMBL" id="OJH38712.1"/>
    </source>
</evidence>
<proteinExistence type="predicted"/>
<dbReference type="Proteomes" id="UP000182229">
    <property type="component" value="Unassembled WGS sequence"/>
</dbReference>
<evidence type="ECO:0000313" key="2">
    <source>
        <dbReference type="Proteomes" id="UP000182229"/>
    </source>
</evidence>
<protein>
    <submittedName>
        <fullName evidence="1">Uncharacterized protein</fullName>
    </submittedName>
</protein>
<organism evidence="1 2">
    <name type="scientific">Cystobacter ferrugineus</name>
    <dbReference type="NCBI Taxonomy" id="83449"/>
    <lineage>
        <taxon>Bacteria</taxon>
        <taxon>Pseudomonadati</taxon>
        <taxon>Myxococcota</taxon>
        <taxon>Myxococcia</taxon>
        <taxon>Myxococcales</taxon>
        <taxon>Cystobacterineae</taxon>
        <taxon>Archangiaceae</taxon>
        <taxon>Cystobacter</taxon>
    </lineage>
</organism>
<dbReference type="STRING" id="83449.BON30_21000"/>
<reference evidence="2" key="1">
    <citation type="submission" date="2016-11" db="EMBL/GenBank/DDBJ databases">
        <authorList>
            <person name="Shukria A."/>
            <person name="Stevens D.C."/>
        </authorList>
    </citation>
    <scope>NUCLEOTIDE SEQUENCE [LARGE SCALE GENOMIC DNA]</scope>
    <source>
        <strain evidence="2">Cbfe23</strain>
    </source>
</reference>
<reference evidence="1 2" key="2">
    <citation type="submission" date="2016-12" db="EMBL/GenBank/DDBJ databases">
        <title>Draft Genome Sequence of Cystobacter ferrugineus Strain Cbfe23.</title>
        <authorList>
            <person name="Akbar S."/>
            <person name="Dowd S.E."/>
            <person name="Stevens D.C."/>
        </authorList>
    </citation>
    <scope>NUCLEOTIDE SEQUENCE [LARGE SCALE GENOMIC DNA]</scope>
    <source>
        <strain evidence="1 2">Cbfe23</strain>
    </source>
</reference>
<sequence length="115" mass="12053">MLVAVFLVLVLVLAGVTSWNGRAAVVVLNETGCGLDVLSVNLNGLECSFRDVAPRSSVLCMGHAKGDGYVTVSFGGEGCDHKTVKTDEYANALFGWQGVLLLRADGTLGIAEVPR</sequence>
<name>A0A1L9B8Y9_9BACT</name>
<keyword evidence="2" id="KW-1185">Reference proteome</keyword>
<gene>
    <name evidence="1" type="ORF">BON30_21000</name>
</gene>